<gene>
    <name evidence="1" type="ORF">CA984_34530</name>
</gene>
<protein>
    <submittedName>
        <fullName evidence="1">Uncharacterized protein</fullName>
    </submittedName>
</protein>
<name>A0A243R9D2_9ACTN</name>
<evidence type="ECO:0000313" key="2">
    <source>
        <dbReference type="Proteomes" id="UP000194761"/>
    </source>
</evidence>
<dbReference type="RefSeq" id="WP_086577636.1">
    <property type="nucleotide sequence ID" value="NZ_NGFP01000229.1"/>
</dbReference>
<reference evidence="1 2" key="1">
    <citation type="submission" date="2017-05" db="EMBL/GenBank/DDBJ databases">
        <title>Biotechnological potential of actinobacteria isolated from South African environments.</title>
        <authorList>
            <person name="Le Roes-Hill M."/>
            <person name="Prins A."/>
            <person name="Durrell K.A."/>
        </authorList>
    </citation>
    <scope>NUCLEOTIDE SEQUENCE [LARGE SCALE GENOMIC DNA]</scope>
    <source>
        <strain evidence="1">M26</strain>
    </source>
</reference>
<dbReference type="EMBL" id="NGFP01000229">
    <property type="protein sequence ID" value="OUC91216.1"/>
    <property type="molecule type" value="Genomic_DNA"/>
</dbReference>
<sequence>MYVVSRATAEQAIGRNDVVYPDLQVRTQKGTEERIVGCRALARVKSERAEPDSYDDYTLADPRGILRGERWENRLDGTTVAVLPPRLAELFGFVAVTVSGKRVELDGGSSQQMAEALAYARVRAAHQQCPMCSEDGEPTAADSRMWRCPNGHVFDAEAALERLRPCRSCGGYGVS</sequence>
<proteinExistence type="predicted"/>
<evidence type="ECO:0000313" key="1">
    <source>
        <dbReference type="EMBL" id="OUC91216.1"/>
    </source>
</evidence>
<dbReference type="AlphaFoldDB" id="A0A243R9D2"/>
<dbReference type="Proteomes" id="UP000194761">
    <property type="component" value="Unassembled WGS sequence"/>
</dbReference>
<keyword evidence="2" id="KW-1185">Reference proteome</keyword>
<organism evidence="1 2">
    <name type="scientific">Streptosporangium minutum</name>
    <dbReference type="NCBI Taxonomy" id="569862"/>
    <lineage>
        <taxon>Bacteria</taxon>
        <taxon>Bacillati</taxon>
        <taxon>Actinomycetota</taxon>
        <taxon>Actinomycetes</taxon>
        <taxon>Streptosporangiales</taxon>
        <taxon>Streptosporangiaceae</taxon>
        <taxon>Streptosporangium</taxon>
    </lineage>
</organism>
<comment type="caution">
    <text evidence="1">The sequence shown here is derived from an EMBL/GenBank/DDBJ whole genome shotgun (WGS) entry which is preliminary data.</text>
</comment>
<accession>A0A243R9D2</accession>